<accession>A0A645BZY3</accession>
<dbReference type="PROSITE" id="PS51272">
    <property type="entry name" value="SLH"/>
    <property type="match status" value="1"/>
</dbReference>
<evidence type="ECO:0000313" key="2">
    <source>
        <dbReference type="EMBL" id="MPM71080.1"/>
    </source>
</evidence>
<dbReference type="InterPro" id="IPR001119">
    <property type="entry name" value="SLH_dom"/>
</dbReference>
<evidence type="ECO:0000259" key="1">
    <source>
        <dbReference type="PROSITE" id="PS51272"/>
    </source>
</evidence>
<comment type="caution">
    <text evidence="2">The sequence shown here is derived from an EMBL/GenBank/DDBJ whole genome shotgun (WGS) entry which is preliminary data.</text>
</comment>
<gene>
    <name evidence="2" type="ORF">SDC9_118043</name>
</gene>
<feature type="domain" description="SLH" evidence="1">
    <location>
        <begin position="11"/>
        <end position="74"/>
    </location>
</feature>
<reference evidence="2" key="1">
    <citation type="submission" date="2019-08" db="EMBL/GenBank/DDBJ databases">
        <authorList>
            <person name="Kucharzyk K."/>
            <person name="Murdoch R.W."/>
            <person name="Higgins S."/>
            <person name="Loffler F."/>
        </authorList>
    </citation>
    <scope>NUCLEOTIDE SEQUENCE</scope>
</reference>
<protein>
    <recommendedName>
        <fullName evidence="1">SLH domain-containing protein</fullName>
    </recommendedName>
</protein>
<name>A0A645BZY3_9ZZZZ</name>
<dbReference type="AlphaFoldDB" id="A0A645BZY3"/>
<organism evidence="2">
    <name type="scientific">bioreactor metagenome</name>
    <dbReference type="NCBI Taxonomy" id="1076179"/>
    <lineage>
        <taxon>unclassified sequences</taxon>
        <taxon>metagenomes</taxon>
        <taxon>ecological metagenomes</taxon>
    </lineage>
</organism>
<dbReference type="EMBL" id="VSSQ01023888">
    <property type="protein sequence ID" value="MPM71080.1"/>
    <property type="molecule type" value="Genomic_DNA"/>
</dbReference>
<dbReference type="Pfam" id="PF00395">
    <property type="entry name" value="SLH"/>
    <property type="match status" value="1"/>
</dbReference>
<proteinExistence type="predicted"/>
<sequence>MYPSAELEKYASLIKDYCSIPESSRLYVLKCYYDGIFNGDENGCFNPGDPLKRCEAAKLIAAIIYRNLRASADLRENSTKFSEDDYTYDSNGVKQLKPEALEKLLDACRNFFTIESGTKNELVINAKSTLPEGYTCEILVSRYLYGRNYRAYHFGLSIKDSASDDTAANKRVLLAYQGVPCEATVLIMLRNQLDSGEIEAVSEYRIGKDLSVKLLSRQTRSAV</sequence>